<dbReference type="Proteomes" id="UP000017837">
    <property type="component" value="Unassembled WGS sequence"/>
</dbReference>
<evidence type="ECO:0000313" key="3">
    <source>
        <dbReference type="Proteomes" id="UP000017837"/>
    </source>
</evidence>
<organism evidence="2 3">
    <name type="scientific">Asticcacaulis benevestitus DSM 16100 = ATCC BAA-896</name>
    <dbReference type="NCBI Taxonomy" id="1121022"/>
    <lineage>
        <taxon>Bacteria</taxon>
        <taxon>Pseudomonadati</taxon>
        <taxon>Pseudomonadota</taxon>
        <taxon>Alphaproteobacteria</taxon>
        <taxon>Caulobacterales</taxon>
        <taxon>Caulobacteraceae</taxon>
        <taxon>Asticcacaulis</taxon>
    </lineage>
</organism>
<evidence type="ECO:0000313" key="2">
    <source>
        <dbReference type="EMBL" id="ESQ87030.1"/>
    </source>
</evidence>
<keyword evidence="3" id="KW-1185">Reference proteome</keyword>
<comment type="caution">
    <text evidence="2">The sequence shown here is derived from an EMBL/GenBank/DDBJ whole genome shotgun (WGS) entry which is preliminary data.</text>
</comment>
<feature type="compositionally biased region" description="Basic and acidic residues" evidence="1">
    <location>
        <begin position="1"/>
        <end position="36"/>
    </location>
</feature>
<dbReference type="EMBL" id="AWGB01000047">
    <property type="protein sequence ID" value="ESQ87030.1"/>
    <property type="molecule type" value="Genomic_DNA"/>
</dbReference>
<dbReference type="Pfam" id="PF20106">
    <property type="entry name" value="DUF6496"/>
    <property type="match status" value="1"/>
</dbReference>
<name>V4PNG4_9CAUL</name>
<proteinExistence type="predicted"/>
<reference evidence="2 3" key="1">
    <citation type="journal article" date="2014" name="Nature">
        <title>Sequential evolution of bacterial morphology by co-option of a developmental regulator.</title>
        <authorList>
            <person name="Jiang C."/>
            <person name="Brown P.J."/>
            <person name="Ducret A."/>
            <person name="Brun Y.V."/>
        </authorList>
    </citation>
    <scope>NUCLEOTIDE SEQUENCE [LARGE SCALE GENOMIC DNA]</scope>
    <source>
        <strain evidence="2 3">DSM 16100</strain>
    </source>
</reference>
<protein>
    <submittedName>
        <fullName evidence="2">Uncharacterized protein</fullName>
    </submittedName>
</protein>
<dbReference type="InterPro" id="IPR045468">
    <property type="entry name" value="DUF6496"/>
</dbReference>
<evidence type="ECO:0000256" key="1">
    <source>
        <dbReference type="SAM" id="MobiDB-lite"/>
    </source>
</evidence>
<dbReference type="eggNOG" id="ENOG503348A">
    <property type="taxonomic scope" value="Bacteria"/>
</dbReference>
<dbReference type="RefSeq" id="WP_018083447.1">
    <property type="nucleotide sequence ID" value="NZ_AQWM01000032.1"/>
</dbReference>
<gene>
    <name evidence="2" type="ORF">ABENE_17525</name>
</gene>
<dbReference type="OrthoDB" id="791686at2"/>
<dbReference type="PATRIC" id="fig|1121022.4.peg.3579"/>
<accession>V4PNG4</accession>
<feature type="region of interest" description="Disordered" evidence="1">
    <location>
        <begin position="1"/>
        <end position="60"/>
    </location>
</feature>
<sequence>MPKESEGRKDTMERVMHEFKYGELKSSSGDKVKSREQAVAIGMSEAGSSNQEDKKANAHN</sequence>
<dbReference type="STRING" id="1121022.GCA_000376105_03764"/>
<feature type="compositionally biased region" description="Basic and acidic residues" evidence="1">
    <location>
        <begin position="51"/>
        <end position="60"/>
    </location>
</feature>
<dbReference type="AlphaFoldDB" id="V4PNG4"/>